<keyword evidence="6" id="KW-0677">Repeat</keyword>
<dbReference type="EC" id="7.6.2.2" evidence="3"/>
<dbReference type="PROSITE" id="PS50929">
    <property type="entry name" value="ABC_TM1F"/>
    <property type="match status" value="2"/>
</dbReference>
<evidence type="ECO:0000313" key="18">
    <source>
        <dbReference type="EMBL" id="KAG6455655.1"/>
    </source>
</evidence>
<dbReference type="InterPro" id="IPR027417">
    <property type="entry name" value="P-loop_NTPase"/>
</dbReference>
<keyword evidence="19" id="KW-1185">Reference proteome</keyword>
<dbReference type="GO" id="GO:0015421">
    <property type="term" value="F:ABC-type oligopeptide transporter activity"/>
    <property type="evidence" value="ECO:0007669"/>
    <property type="project" value="TreeGrafter"/>
</dbReference>
<dbReference type="GO" id="GO:0008559">
    <property type="term" value="F:ABC-type xenobiotic transporter activity"/>
    <property type="evidence" value="ECO:0007669"/>
    <property type="project" value="UniProtKB-EC"/>
</dbReference>
<evidence type="ECO:0000256" key="11">
    <source>
        <dbReference type="ARBA" id="ARBA00023136"/>
    </source>
</evidence>
<dbReference type="InterPro" id="IPR017871">
    <property type="entry name" value="ABC_transporter-like_CS"/>
</dbReference>
<dbReference type="SUPFAM" id="SSF52540">
    <property type="entry name" value="P-loop containing nucleoside triphosphate hydrolases"/>
    <property type="match status" value="2"/>
</dbReference>
<keyword evidence="7" id="KW-0547">Nucleotide-binding</keyword>
<reference evidence="18" key="2">
    <citation type="submission" date="2020-12" db="EMBL/GenBank/DDBJ databases">
        <authorList>
            <person name="Kanost M."/>
        </authorList>
    </citation>
    <scope>NUCLEOTIDE SEQUENCE</scope>
</reference>
<dbReference type="EMBL" id="JH668494">
    <property type="protein sequence ID" value="KAG6455655.1"/>
    <property type="molecule type" value="Genomic_DNA"/>
</dbReference>
<evidence type="ECO:0000259" key="17">
    <source>
        <dbReference type="PROSITE" id="PS50929"/>
    </source>
</evidence>
<dbReference type="SUPFAM" id="SSF90123">
    <property type="entry name" value="ABC transporter transmembrane region"/>
    <property type="match status" value="2"/>
</dbReference>
<dbReference type="PANTHER" id="PTHR43394">
    <property type="entry name" value="ATP-DEPENDENT PERMEASE MDL1, MITOCHONDRIAL"/>
    <property type="match status" value="1"/>
</dbReference>
<evidence type="ECO:0000256" key="12">
    <source>
        <dbReference type="ARBA" id="ARBA00023180"/>
    </source>
</evidence>
<name>A0A921ZDN7_MANSE</name>
<evidence type="ECO:0000256" key="3">
    <source>
        <dbReference type="ARBA" id="ARBA00012191"/>
    </source>
</evidence>
<evidence type="ECO:0000256" key="14">
    <source>
        <dbReference type="SAM" id="MobiDB-lite"/>
    </source>
</evidence>
<evidence type="ECO:0000256" key="2">
    <source>
        <dbReference type="ARBA" id="ARBA00007577"/>
    </source>
</evidence>
<feature type="transmembrane region" description="Helical" evidence="15">
    <location>
        <begin position="296"/>
        <end position="317"/>
    </location>
</feature>
<feature type="transmembrane region" description="Helical" evidence="15">
    <location>
        <begin position="787"/>
        <end position="805"/>
    </location>
</feature>
<evidence type="ECO:0000256" key="10">
    <source>
        <dbReference type="ARBA" id="ARBA00022989"/>
    </source>
</evidence>
<protein>
    <recommendedName>
        <fullName evidence="3">ABC-type xenobiotic transporter</fullName>
        <ecNumber evidence="3">7.6.2.2</ecNumber>
    </recommendedName>
</protein>
<keyword evidence="4" id="KW-0813">Transport</keyword>
<feature type="transmembrane region" description="Helical" evidence="15">
    <location>
        <begin position="43"/>
        <end position="66"/>
    </location>
</feature>
<keyword evidence="12" id="KW-0325">Glycoprotein</keyword>
<accession>A0A921ZDN7</accession>
<dbReference type="GO" id="GO:0017085">
    <property type="term" value="P:response to insecticide"/>
    <property type="evidence" value="ECO:0007669"/>
    <property type="project" value="UniProtKB-ARBA"/>
</dbReference>
<dbReference type="Pfam" id="PF00664">
    <property type="entry name" value="ABC_membrane"/>
    <property type="match status" value="2"/>
</dbReference>
<feature type="domain" description="ABC transporter" evidence="16">
    <location>
        <begin position="402"/>
        <end position="638"/>
    </location>
</feature>
<dbReference type="Proteomes" id="UP000791440">
    <property type="component" value="Unassembled WGS sequence"/>
</dbReference>
<evidence type="ECO:0000259" key="16">
    <source>
        <dbReference type="PROSITE" id="PS50893"/>
    </source>
</evidence>
<reference evidence="18" key="1">
    <citation type="journal article" date="2016" name="Insect Biochem. Mol. Biol.">
        <title>Multifaceted biological insights from a draft genome sequence of the tobacco hornworm moth, Manduca sexta.</title>
        <authorList>
            <person name="Kanost M.R."/>
            <person name="Arrese E.L."/>
            <person name="Cao X."/>
            <person name="Chen Y.R."/>
            <person name="Chellapilla S."/>
            <person name="Goldsmith M.R."/>
            <person name="Grosse-Wilde E."/>
            <person name="Heckel D.G."/>
            <person name="Herndon N."/>
            <person name="Jiang H."/>
            <person name="Papanicolaou A."/>
            <person name="Qu J."/>
            <person name="Soulages J.L."/>
            <person name="Vogel H."/>
            <person name="Walters J."/>
            <person name="Waterhouse R.M."/>
            <person name="Ahn S.J."/>
            <person name="Almeida F.C."/>
            <person name="An C."/>
            <person name="Aqrawi P."/>
            <person name="Bretschneider A."/>
            <person name="Bryant W.B."/>
            <person name="Bucks S."/>
            <person name="Chao H."/>
            <person name="Chevignon G."/>
            <person name="Christen J.M."/>
            <person name="Clarke D.F."/>
            <person name="Dittmer N.T."/>
            <person name="Ferguson L.C.F."/>
            <person name="Garavelou S."/>
            <person name="Gordon K.H.J."/>
            <person name="Gunaratna R.T."/>
            <person name="Han Y."/>
            <person name="Hauser F."/>
            <person name="He Y."/>
            <person name="Heidel-Fischer H."/>
            <person name="Hirsh A."/>
            <person name="Hu Y."/>
            <person name="Jiang H."/>
            <person name="Kalra D."/>
            <person name="Klinner C."/>
            <person name="Konig C."/>
            <person name="Kovar C."/>
            <person name="Kroll A.R."/>
            <person name="Kuwar S.S."/>
            <person name="Lee S.L."/>
            <person name="Lehman R."/>
            <person name="Li K."/>
            <person name="Li Z."/>
            <person name="Liang H."/>
            <person name="Lovelace S."/>
            <person name="Lu Z."/>
            <person name="Mansfield J.H."/>
            <person name="McCulloch K.J."/>
            <person name="Mathew T."/>
            <person name="Morton B."/>
            <person name="Muzny D.M."/>
            <person name="Neunemann D."/>
            <person name="Ongeri F."/>
            <person name="Pauchet Y."/>
            <person name="Pu L.L."/>
            <person name="Pyrousis I."/>
            <person name="Rao X.J."/>
            <person name="Redding A."/>
            <person name="Roesel C."/>
            <person name="Sanchez-Gracia A."/>
            <person name="Schaack S."/>
            <person name="Shukla A."/>
            <person name="Tetreau G."/>
            <person name="Wang Y."/>
            <person name="Xiong G.H."/>
            <person name="Traut W."/>
            <person name="Walsh T.K."/>
            <person name="Worley K.C."/>
            <person name="Wu D."/>
            <person name="Wu W."/>
            <person name="Wu Y.Q."/>
            <person name="Zhang X."/>
            <person name="Zou Z."/>
            <person name="Zucker H."/>
            <person name="Briscoe A.D."/>
            <person name="Burmester T."/>
            <person name="Clem R.J."/>
            <person name="Feyereisen R."/>
            <person name="Grimmelikhuijzen C.J.P."/>
            <person name="Hamodrakas S.J."/>
            <person name="Hansson B.S."/>
            <person name="Huguet E."/>
            <person name="Jermiin L.S."/>
            <person name="Lan Q."/>
            <person name="Lehman H.K."/>
            <person name="Lorenzen M."/>
            <person name="Merzendorfer H."/>
            <person name="Michalopoulos I."/>
            <person name="Morton D.B."/>
            <person name="Muthukrishnan S."/>
            <person name="Oakeshott J.G."/>
            <person name="Palmer W."/>
            <person name="Park Y."/>
            <person name="Passarelli A.L."/>
            <person name="Rozas J."/>
            <person name="Schwartz L.M."/>
            <person name="Smith W."/>
            <person name="Southgate A."/>
            <person name="Vilcinskas A."/>
            <person name="Vogt R."/>
            <person name="Wang P."/>
            <person name="Werren J."/>
            <person name="Yu X.Q."/>
            <person name="Zhou J.J."/>
            <person name="Brown S.J."/>
            <person name="Scherer S.E."/>
            <person name="Richards S."/>
            <person name="Blissard G.W."/>
        </authorList>
    </citation>
    <scope>NUCLEOTIDE SEQUENCE</scope>
</reference>
<sequence length="1314" mass="141548">MKAQGKRFVDHTGKAYKVHASRAEDDHIGFFDLWRYATGAERAVTATGVVLSWLSSCALVAAVLVYGELTSLFVQRHRAAPTTPHAHILGLFGGGRQLPTGNRSLHMDALVEDSVAFGLASLAIMAAQLLSAASAVTLANWAAARMVSRVRMRLLRSVISQELAFFDTNTTMNFASTLTEDIEKLRQGVGEHVVMTSYLAGSVVCGGGLALAYGWELTLAGLSVVPVSIVVAAVVAKYQTKCSAHEVVAYGAAGRVVEEVLSAIRTVRAYAGEELEVKRYSEALGPAAAMARRRGLWAGAGAGLGWLLTYSLNAIVFAYGAVLCVRDMDLPPDQQQYHPGVMVTVLFCTFMSAQNITMCHPHLEVFSAARGAARPLFKLLRRVSAIDALNSTGDKPRFQGDILFDNIYFNYPSRADVKVLRGLTLQVSPGETVALVGGSGCGKSTLLQLAQRLYSPDSGRVLVDGRPLESLHLHHYRRSIGVVGQEPVLFAGTIRENIAFGMDGVSEDEIIAAAKTAHAHQFITKLVNGYDTVLGERGASLSGGQKQRIAIARAVIRRPAILLLDEPTSALDPTAERQVQAALDAASVGRTTLVVSHRLSTVVNATRIVYMEQGAVLEQGSHDELLAKKGLYWKLVNDDLTNKSIATTLSTESTEEEEVLEPAEEPREEPPASRLRRSYSRESRRLRESIIRSSRRLGSVSSAHIAVPPDLLTYAEPEETPEEQAEPEVSTLALLRLNQPEWPLLLGGGIASFLVGATMPIFALLFSKLYGMFALEDGALIVAQSRVYAGAFAGAAAACALVTFLQTRLFNLAGARLTDRLRVQTFGNFLRQEQGWFDQPNNSVGALCARLATDCAAVQGATGTRLGTVLQGVSTMVIGVSLAMAYSWKMTLVSLLSVPCVIGGIYLEGYINKRTEVKERRSLETAARLATEAVINIRTVQSLGVEQTILSRYSRALEEAVQSGAWSRRVRGAVYGLCLCAPTLGYAVSLAYGGYLIARDDLQYEYAILVSEALIYGAWMLAEALSFAPNFAAARRSGARIINALARKPLIDTEPTAHDDPGWSATGAVQFSEVQFSYPTRPGAPVLRGLSLGLEPGRTVALVGASGCGKSTLMHLLMRNYEPQAGTVTLDGRDIKRAVPLQRLRAQLGLVQQEPALFERSIRDNIAYGDNARSVSLDEVIAAAKQANVHGFVAGLPLGYDTRLGQGGASLSGGQKQRIAIARALVRDPRVLLLDEATSALDAASEKVVQAALEEASKGRTTIIIAHRLATVRHADTICVLDKGVVAESGSHEELVRRRGLYWELLQQQAPAER</sequence>
<evidence type="ECO:0000256" key="8">
    <source>
        <dbReference type="ARBA" id="ARBA00022840"/>
    </source>
</evidence>
<dbReference type="GO" id="GO:0090374">
    <property type="term" value="P:oligopeptide export from mitochondrion"/>
    <property type="evidence" value="ECO:0007669"/>
    <property type="project" value="TreeGrafter"/>
</dbReference>
<feature type="region of interest" description="Disordered" evidence="14">
    <location>
        <begin position="649"/>
        <end position="680"/>
    </location>
</feature>
<dbReference type="GO" id="GO:0016887">
    <property type="term" value="F:ATP hydrolysis activity"/>
    <property type="evidence" value="ECO:0007669"/>
    <property type="project" value="InterPro"/>
</dbReference>
<dbReference type="Gene3D" id="1.20.1560.10">
    <property type="entry name" value="ABC transporter type 1, transmembrane domain"/>
    <property type="match status" value="1"/>
</dbReference>
<feature type="transmembrane region" description="Helical" evidence="15">
    <location>
        <begin position="193"/>
        <end position="213"/>
    </location>
</feature>
<keyword evidence="10 15" id="KW-1133">Transmembrane helix</keyword>
<dbReference type="InterPro" id="IPR003593">
    <property type="entry name" value="AAA+_ATPase"/>
</dbReference>
<dbReference type="FunFam" id="3.40.50.300:FF:000479">
    <property type="entry name" value="Multidrug resistance protein 1A"/>
    <property type="match status" value="2"/>
</dbReference>
<comment type="similarity">
    <text evidence="2">Belongs to the ABC transporter superfamily. ABCB family. Multidrug resistance exporter (TC 3.A.1.201) subfamily.</text>
</comment>
<evidence type="ECO:0000256" key="13">
    <source>
        <dbReference type="ARBA" id="ARBA00034018"/>
    </source>
</evidence>
<keyword evidence="9" id="KW-1278">Translocase</keyword>
<keyword evidence="11 15" id="KW-0472">Membrane</keyword>
<comment type="caution">
    <text evidence="18">The sequence shown here is derived from an EMBL/GenBank/DDBJ whole genome shotgun (WGS) entry which is preliminary data.</text>
</comment>
<feature type="transmembrane region" description="Helical" evidence="15">
    <location>
        <begin position="744"/>
        <end position="767"/>
    </location>
</feature>
<dbReference type="PANTHER" id="PTHR43394:SF11">
    <property type="entry name" value="ATP-BINDING CASSETTE TRANSPORTER"/>
    <property type="match status" value="1"/>
</dbReference>
<evidence type="ECO:0000256" key="7">
    <source>
        <dbReference type="ARBA" id="ARBA00022741"/>
    </source>
</evidence>
<dbReference type="GO" id="GO:0097254">
    <property type="term" value="P:renal tubular secretion"/>
    <property type="evidence" value="ECO:0007669"/>
    <property type="project" value="UniProtKB-ARBA"/>
</dbReference>
<feature type="transmembrane region" description="Helical" evidence="15">
    <location>
        <begin position="1013"/>
        <end position="1033"/>
    </location>
</feature>
<dbReference type="Gene3D" id="3.40.50.300">
    <property type="entry name" value="P-loop containing nucleotide triphosphate hydrolases"/>
    <property type="match status" value="2"/>
</dbReference>
<comment type="catalytic activity">
    <reaction evidence="13">
        <text>ATP + H2O + xenobioticSide 1 = ADP + phosphate + xenobioticSide 2.</text>
        <dbReference type="EC" id="7.6.2.2"/>
    </reaction>
</comment>
<dbReference type="GO" id="GO:0005743">
    <property type="term" value="C:mitochondrial inner membrane"/>
    <property type="evidence" value="ECO:0007669"/>
    <property type="project" value="TreeGrafter"/>
</dbReference>
<dbReference type="InterPro" id="IPR039421">
    <property type="entry name" value="Type_1_exporter"/>
</dbReference>
<dbReference type="InterPro" id="IPR011527">
    <property type="entry name" value="ABC1_TM_dom"/>
</dbReference>
<dbReference type="GO" id="GO:0005524">
    <property type="term" value="F:ATP binding"/>
    <property type="evidence" value="ECO:0007669"/>
    <property type="project" value="UniProtKB-KW"/>
</dbReference>
<dbReference type="EMBL" id="JH668494">
    <property type="protein sequence ID" value="KAG6455654.1"/>
    <property type="molecule type" value="Genomic_DNA"/>
</dbReference>
<dbReference type="PROSITE" id="PS00211">
    <property type="entry name" value="ABC_TRANSPORTER_1"/>
    <property type="match status" value="2"/>
</dbReference>
<evidence type="ECO:0000256" key="4">
    <source>
        <dbReference type="ARBA" id="ARBA00022448"/>
    </source>
</evidence>
<feature type="transmembrane region" description="Helical" evidence="15">
    <location>
        <begin position="972"/>
        <end position="993"/>
    </location>
</feature>
<dbReference type="InterPro" id="IPR003439">
    <property type="entry name" value="ABC_transporter-like_ATP-bd"/>
</dbReference>
<dbReference type="CDD" id="cd18577">
    <property type="entry name" value="ABC_6TM_Pgp_ABCB1_D1_like"/>
    <property type="match status" value="1"/>
</dbReference>
<keyword evidence="5 15" id="KW-0812">Transmembrane</keyword>
<proteinExistence type="inferred from homology"/>
<evidence type="ECO:0000256" key="1">
    <source>
        <dbReference type="ARBA" id="ARBA00004141"/>
    </source>
</evidence>
<gene>
    <name evidence="18" type="ORF">O3G_MSEX009300</name>
</gene>
<evidence type="ECO:0000256" key="9">
    <source>
        <dbReference type="ARBA" id="ARBA00022967"/>
    </source>
</evidence>
<dbReference type="Pfam" id="PF00005">
    <property type="entry name" value="ABC_tran"/>
    <property type="match status" value="2"/>
</dbReference>
<feature type="transmembrane region" description="Helical" evidence="15">
    <location>
        <begin position="219"/>
        <end position="236"/>
    </location>
</feature>
<evidence type="ECO:0000313" key="19">
    <source>
        <dbReference type="Proteomes" id="UP000791440"/>
    </source>
</evidence>
<feature type="compositionally biased region" description="Acidic residues" evidence="14">
    <location>
        <begin position="653"/>
        <end position="663"/>
    </location>
</feature>
<dbReference type="InterPro" id="IPR036640">
    <property type="entry name" value="ABC1_TM_sf"/>
</dbReference>
<feature type="transmembrane region" description="Helical" evidence="15">
    <location>
        <begin position="892"/>
        <end position="911"/>
    </location>
</feature>
<keyword evidence="8" id="KW-0067">ATP-binding</keyword>
<evidence type="ECO:0000256" key="6">
    <source>
        <dbReference type="ARBA" id="ARBA00022737"/>
    </source>
</evidence>
<organism evidence="18 19">
    <name type="scientific">Manduca sexta</name>
    <name type="common">Tobacco hawkmoth</name>
    <name type="synonym">Tobacco hornworm</name>
    <dbReference type="NCBI Taxonomy" id="7130"/>
    <lineage>
        <taxon>Eukaryota</taxon>
        <taxon>Metazoa</taxon>
        <taxon>Ecdysozoa</taxon>
        <taxon>Arthropoda</taxon>
        <taxon>Hexapoda</taxon>
        <taxon>Insecta</taxon>
        <taxon>Pterygota</taxon>
        <taxon>Neoptera</taxon>
        <taxon>Endopterygota</taxon>
        <taxon>Lepidoptera</taxon>
        <taxon>Glossata</taxon>
        <taxon>Ditrysia</taxon>
        <taxon>Bombycoidea</taxon>
        <taxon>Sphingidae</taxon>
        <taxon>Sphinginae</taxon>
        <taxon>Sphingini</taxon>
        <taxon>Manduca</taxon>
    </lineage>
</organism>
<evidence type="ECO:0000256" key="5">
    <source>
        <dbReference type="ARBA" id="ARBA00022692"/>
    </source>
</evidence>
<feature type="domain" description="ABC transmembrane type-1" evidence="17">
    <location>
        <begin position="746"/>
        <end position="1033"/>
    </location>
</feature>
<feature type="domain" description="ABC transporter" evidence="16">
    <location>
        <begin position="1069"/>
        <end position="1308"/>
    </location>
</feature>
<dbReference type="SMART" id="SM00382">
    <property type="entry name" value="AAA"/>
    <property type="match status" value="2"/>
</dbReference>
<dbReference type="PROSITE" id="PS50893">
    <property type="entry name" value="ABC_TRANSPORTER_2"/>
    <property type="match status" value="2"/>
</dbReference>
<dbReference type="CDD" id="cd03249">
    <property type="entry name" value="ABC_MTABC3_MDL1_MDL2"/>
    <property type="match status" value="2"/>
</dbReference>
<feature type="domain" description="ABC transmembrane type-1" evidence="17">
    <location>
        <begin position="46"/>
        <end position="368"/>
    </location>
</feature>
<comment type="subcellular location">
    <subcellularLocation>
        <location evidence="1">Membrane</location>
        <topology evidence="1">Multi-pass membrane protein</topology>
    </subcellularLocation>
</comment>
<feature type="transmembrane region" description="Helical" evidence="15">
    <location>
        <begin position="115"/>
        <end position="143"/>
    </location>
</feature>
<evidence type="ECO:0000256" key="15">
    <source>
        <dbReference type="SAM" id="Phobius"/>
    </source>
</evidence>
<dbReference type="CDD" id="cd18578">
    <property type="entry name" value="ABC_6TM_Pgp_ABCB1_D2_like"/>
    <property type="match status" value="1"/>
</dbReference>